<organism evidence="2 3">
    <name type="scientific">Tegillarca granosa</name>
    <name type="common">Malaysian cockle</name>
    <name type="synonym">Anadara granosa</name>
    <dbReference type="NCBI Taxonomy" id="220873"/>
    <lineage>
        <taxon>Eukaryota</taxon>
        <taxon>Metazoa</taxon>
        <taxon>Spiralia</taxon>
        <taxon>Lophotrochozoa</taxon>
        <taxon>Mollusca</taxon>
        <taxon>Bivalvia</taxon>
        <taxon>Autobranchia</taxon>
        <taxon>Pteriomorphia</taxon>
        <taxon>Arcoida</taxon>
        <taxon>Arcoidea</taxon>
        <taxon>Arcidae</taxon>
        <taxon>Tegillarca</taxon>
    </lineage>
</organism>
<dbReference type="Proteomes" id="UP001217089">
    <property type="component" value="Unassembled WGS sequence"/>
</dbReference>
<name>A0ABQ9G031_TEGGR</name>
<evidence type="ECO:0000313" key="2">
    <source>
        <dbReference type="EMBL" id="KAJ8321880.1"/>
    </source>
</evidence>
<evidence type="ECO:0000256" key="1">
    <source>
        <dbReference type="SAM" id="Coils"/>
    </source>
</evidence>
<keyword evidence="3" id="KW-1185">Reference proteome</keyword>
<accession>A0ABQ9G031</accession>
<feature type="coiled-coil region" evidence="1">
    <location>
        <begin position="62"/>
        <end position="268"/>
    </location>
</feature>
<evidence type="ECO:0000313" key="3">
    <source>
        <dbReference type="Proteomes" id="UP001217089"/>
    </source>
</evidence>
<reference evidence="2 3" key="1">
    <citation type="submission" date="2022-12" db="EMBL/GenBank/DDBJ databases">
        <title>Chromosome-level genome of Tegillarca granosa.</title>
        <authorList>
            <person name="Kim J."/>
        </authorList>
    </citation>
    <scope>NUCLEOTIDE SEQUENCE [LARGE SCALE GENOMIC DNA]</scope>
    <source>
        <strain evidence="2">Teg-2019</strain>
        <tissue evidence="2">Adductor muscle</tissue>
    </source>
</reference>
<proteinExistence type="predicted"/>
<sequence>MHPKMTSEAERMLAKLRVMQTEMDGMELEMKKKESEVSVVNLEKDKMLERLHDEEAARSRDKRMLMDEVIQLKKEKDAFEREIGHKDYQLAEARTELDKSATALKNADLKLQTLRTQLEQREEQQRMIQISLEEKRTELISAETQLRELEDKYYNSTVTVQDKIVDELREEIRTLRQKLKETEMAADHDRYLKDKMGDDNSHLVKENAILNQQITELQKQIERRSIRDVNDSRHSQSIAELVQLKDREKDIRLELNHTKEQLQKEQDKTYTFMEQLDMKEQELILLRGQLTSTVSKVRDIEHIKSMESTVQSQKWEEFEKLAESMRSLSHSMAQTGSGTSSTRVLQY</sequence>
<comment type="caution">
    <text evidence="2">The sequence shown here is derived from an EMBL/GenBank/DDBJ whole genome shotgun (WGS) entry which is preliminary data.</text>
</comment>
<gene>
    <name evidence="2" type="ORF">KUTeg_000351</name>
</gene>
<feature type="coiled-coil region" evidence="1">
    <location>
        <begin position="9"/>
        <end position="36"/>
    </location>
</feature>
<protein>
    <submittedName>
        <fullName evidence="2">Uncharacterized protein</fullName>
    </submittedName>
</protein>
<keyword evidence="1" id="KW-0175">Coiled coil</keyword>
<dbReference type="EMBL" id="JARBDR010000018">
    <property type="protein sequence ID" value="KAJ8321880.1"/>
    <property type="molecule type" value="Genomic_DNA"/>
</dbReference>